<dbReference type="RefSeq" id="WP_304560631.1">
    <property type="nucleotide sequence ID" value="NZ_JAUQSZ010000004.1"/>
</dbReference>
<dbReference type="InterPro" id="IPR036271">
    <property type="entry name" value="Tet_transcr_reg_TetR-rel_C_sf"/>
</dbReference>
<gene>
    <name evidence="6" type="ORF">Q5H94_07485</name>
</gene>
<dbReference type="Proteomes" id="UP001176468">
    <property type="component" value="Unassembled WGS sequence"/>
</dbReference>
<evidence type="ECO:0000256" key="3">
    <source>
        <dbReference type="ARBA" id="ARBA00023163"/>
    </source>
</evidence>
<accession>A0ABT8ZY10</accession>
<dbReference type="PROSITE" id="PS50977">
    <property type="entry name" value="HTH_TETR_2"/>
    <property type="match status" value="1"/>
</dbReference>
<dbReference type="InterPro" id="IPR025996">
    <property type="entry name" value="MT1864/Rv1816-like_C"/>
</dbReference>
<dbReference type="EMBL" id="JAUQSZ010000004">
    <property type="protein sequence ID" value="MDO7842163.1"/>
    <property type="molecule type" value="Genomic_DNA"/>
</dbReference>
<evidence type="ECO:0000256" key="1">
    <source>
        <dbReference type="ARBA" id="ARBA00023015"/>
    </source>
</evidence>
<dbReference type="PANTHER" id="PTHR30055">
    <property type="entry name" value="HTH-TYPE TRANSCRIPTIONAL REGULATOR RUTR"/>
    <property type="match status" value="1"/>
</dbReference>
<keyword evidence="2 4" id="KW-0238">DNA-binding</keyword>
<evidence type="ECO:0000313" key="7">
    <source>
        <dbReference type="Proteomes" id="UP001176468"/>
    </source>
</evidence>
<dbReference type="SUPFAM" id="SSF48498">
    <property type="entry name" value="Tetracyclin repressor-like, C-terminal domain"/>
    <property type="match status" value="1"/>
</dbReference>
<feature type="domain" description="HTH tetR-type" evidence="5">
    <location>
        <begin position="11"/>
        <end position="71"/>
    </location>
</feature>
<reference evidence="6" key="1">
    <citation type="submission" date="2023-07" db="EMBL/GenBank/DDBJ databases">
        <authorList>
            <person name="Kim M.K."/>
        </authorList>
    </citation>
    <scope>NUCLEOTIDE SEQUENCE</scope>
    <source>
        <strain evidence="6">CA1-15</strain>
    </source>
</reference>
<keyword evidence="3" id="KW-0804">Transcription</keyword>
<feature type="DNA-binding region" description="H-T-H motif" evidence="4">
    <location>
        <begin position="34"/>
        <end position="53"/>
    </location>
</feature>
<evidence type="ECO:0000256" key="4">
    <source>
        <dbReference type="PROSITE-ProRule" id="PRU00335"/>
    </source>
</evidence>
<dbReference type="InterPro" id="IPR001647">
    <property type="entry name" value="HTH_TetR"/>
</dbReference>
<evidence type="ECO:0000313" key="6">
    <source>
        <dbReference type="EMBL" id="MDO7842163.1"/>
    </source>
</evidence>
<dbReference type="InterPro" id="IPR050109">
    <property type="entry name" value="HTH-type_TetR-like_transc_reg"/>
</dbReference>
<dbReference type="Pfam" id="PF13305">
    <property type="entry name" value="TetR_C_33"/>
    <property type="match status" value="1"/>
</dbReference>
<organism evidence="6 7">
    <name type="scientific">Sphingomonas immobilis</name>
    <dbReference type="NCBI Taxonomy" id="3063997"/>
    <lineage>
        <taxon>Bacteria</taxon>
        <taxon>Pseudomonadati</taxon>
        <taxon>Pseudomonadota</taxon>
        <taxon>Alphaproteobacteria</taxon>
        <taxon>Sphingomonadales</taxon>
        <taxon>Sphingomonadaceae</taxon>
        <taxon>Sphingomonas</taxon>
    </lineage>
</organism>
<keyword evidence="7" id="KW-1185">Reference proteome</keyword>
<name>A0ABT8ZY10_9SPHN</name>
<dbReference type="Pfam" id="PF00440">
    <property type="entry name" value="TetR_N"/>
    <property type="match status" value="1"/>
</dbReference>
<evidence type="ECO:0000259" key="5">
    <source>
        <dbReference type="PROSITE" id="PS50977"/>
    </source>
</evidence>
<sequence length="207" mass="22962">MALPLTDTQVRDCRDRIRAVAEAQFARRGLAATSLRSIAAELGWAPASLYRYFRNKDELLAATRAAALNRFSDRIEAAYAQPGDLWERSRALGDAYVDFAFEQPAAYQLIFALEQADGDKTPALRAAEERSHRTLTGYIEDMVAAGLLEGDPELLGHVYWSAIHGLIVLQMAGKLKPSLPFDTIRHEITRLLTRGALNRLGRAGHID</sequence>
<keyword evidence="1" id="KW-0805">Transcription regulation</keyword>
<evidence type="ECO:0000256" key="2">
    <source>
        <dbReference type="ARBA" id="ARBA00023125"/>
    </source>
</evidence>
<dbReference type="InterPro" id="IPR009057">
    <property type="entry name" value="Homeodomain-like_sf"/>
</dbReference>
<dbReference type="PRINTS" id="PR00455">
    <property type="entry name" value="HTHTETR"/>
</dbReference>
<dbReference type="PANTHER" id="PTHR30055:SF234">
    <property type="entry name" value="HTH-TYPE TRANSCRIPTIONAL REGULATOR BETI"/>
    <property type="match status" value="1"/>
</dbReference>
<proteinExistence type="predicted"/>
<dbReference type="SUPFAM" id="SSF46689">
    <property type="entry name" value="Homeodomain-like"/>
    <property type="match status" value="1"/>
</dbReference>
<dbReference type="Gene3D" id="1.10.357.10">
    <property type="entry name" value="Tetracycline Repressor, domain 2"/>
    <property type="match status" value="1"/>
</dbReference>
<comment type="caution">
    <text evidence="6">The sequence shown here is derived from an EMBL/GenBank/DDBJ whole genome shotgun (WGS) entry which is preliminary data.</text>
</comment>
<protein>
    <submittedName>
        <fullName evidence="6">TetR/AcrR family transcriptional regulator</fullName>
    </submittedName>
</protein>